<gene>
    <name evidence="8" type="ORF">HWQ67_07005</name>
</gene>
<dbReference type="PROSITE" id="PS51012">
    <property type="entry name" value="ABC_TM2"/>
    <property type="match status" value="1"/>
</dbReference>
<evidence type="ECO:0000256" key="5">
    <source>
        <dbReference type="RuleBase" id="RU361157"/>
    </source>
</evidence>
<feature type="compositionally biased region" description="Polar residues" evidence="6">
    <location>
        <begin position="1"/>
        <end position="19"/>
    </location>
</feature>
<evidence type="ECO:0000259" key="7">
    <source>
        <dbReference type="PROSITE" id="PS51012"/>
    </source>
</evidence>
<reference evidence="8 9" key="1">
    <citation type="journal article" date="2020" name="J Geophys Res Biogeosci">
        <title>Magnetotaxis as an Adaptation to Enable Bacterial Shuttling of Microbial Sulfur and Sulfur Cycling Across Aquatic Oxic#Anoxic Interfaces.</title>
        <authorList>
            <person name="Li J."/>
            <person name="Liu P."/>
            <person name="Wang J."/>
            <person name="Roberts A.P."/>
            <person name="Pan Y."/>
        </authorList>
    </citation>
    <scope>NUCLEOTIDE SEQUENCE [LARGE SCALE GENOMIC DNA]</scope>
    <source>
        <strain evidence="8 9">MYR-1_YQ</strain>
    </source>
</reference>
<evidence type="ECO:0000256" key="2">
    <source>
        <dbReference type="ARBA" id="ARBA00022692"/>
    </source>
</evidence>
<organism evidence="8 9">
    <name type="scientific">Candidatus Magnetobacterium casense</name>
    <dbReference type="NCBI Taxonomy" id="1455061"/>
    <lineage>
        <taxon>Bacteria</taxon>
        <taxon>Pseudomonadati</taxon>
        <taxon>Nitrospirota</taxon>
        <taxon>Thermodesulfovibrionia</taxon>
        <taxon>Thermodesulfovibrionales</taxon>
        <taxon>Candidatus Magnetobacteriaceae</taxon>
        <taxon>Candidatus Magnetobacterium</taxon>
    </lineage>
</organism>
<proteinExistence type="inferred from homology"/>
<keyword evidence="5" id="KW-1003">Cell membrane</keyword>
<dbReference type="PANTHER" id="PTHR43229:SF2">
    <property type="entry name" value="NODULATION PROTEIN J"/>
    <property type="match status" value="1"/>
</dbReference>
<feature type="domain" description="ABC transmembrane type-2" evidence="7">
    <location>
        <begin position="81"/>
        <end position="307"/>
    </location>
</feature>
<dbReference type="EMBL" id="JABXWD010000095">
    <property type="protein sequence ID" value="MBV6341329.1"/>
    <property type="molecule type" value="Genomic_DNA"/>
</dbReference>
<evidence type="ECO:0000313" key="9">
    <source>
        <dbReference type="Proteomes" id="UP001196980"/>
    </source>
</evidence>
<protein>
    <recommendedName>
        <fullName evidence="5">Transport permease protein</fullName>
    </recommendedName>
</protein>
<evidence type="ECO:0000256" key="1">
    <source>
        <dbReference type="ARBA" id="ARBA00004141"/>
    </source>
</evidence>
<accession>A0ABS6RXH1</accession>
<dbReference type="InterPro" id="IPR013525">
    <property type="entry name" value="ABC2_TM"/>
</dbReference>
<evidence type="ECO:0000256" key="3">
    <source>
        <dbReference type="ARBA" id="ARBA00022989"/>
    </source>
</evidence>
<keyword evidence="3 5" id="KW-1133">Transmembrane helix</keyword>
<dbReference type="InterPro" id="IPR047817">
    <property type="entry name" value="ABC2_TM_bact-type"/>
</dbReference>
<feature type="transmembrane region" description="Helical" evidence="5">
    <location>
        <begin position="281"/>
        <end position="301"/>
    </location>
</feature>
<feature type="region of interest" description="Disordered" evidence="6">
    <location>
        <begin position="1"/>
        <end position="50"/>
    </location>
</feature>
<comment type="subcellular location">
    <subcellularLocation>
        <location evidence="5">Cell membrane</location>
        <topology evidence="5">Multi-pass membrane protein</topology>
    </subcellularLocation>
    <subcellularLocation>
        <location evidence="1">Membrane</location>
        <topology evidence="1">Multi-pass membrane protein</topology>
    </subcellularLocation>
</comment>
<evidence type="ECO:0000256" key="4">
    <source>
        <dbReference type="ARBA" id="ARBA00023136"/>
    </source>
</evidence>
<keyword evidence="2 5" id="KW-0812">Transmembrane</keyword>
<feature type="transmembrane region" description="Helical" evidence="5">
    <location>
        <begin position="228"/>
        <end position="247"/>
    </location>
</feature>
<feature type="compositionally biased region" description="Gly residues" evidence="6">
    <location>
        <begin position="25"/>
        <end position="35"/>
    </location>
</feature>
<name>A0ABS6RXH1_9BACT</name>
<keyword evidence="5" id="KW-0813">Transport</keyword>
<sequence>MALTNSARDAKGTPSTYQPAHNGVKGAGPLAGGSEGGRRGWGTPATKRPLLPSSITPPSLAVRIFAVWYRHVRVYTKNLVSNGLPPFLEPLIFLTGIGLGLGKYVPQMGGIAYVSFLASGLFVSTAMLTAAFECSFGTFIRMEFNKVYDGMLAAPISVENLLVGEILWAGTKGFFFSFAVLCIVVAFGIMPVSYTLLVPFVGLLTGMMFGALSLLITSYVKTITYFNFYFSGFLSPMFFFSGVVFPLENLPEPLIVLAYALPLTHAVRLSRALCLGSFSSYLLLDLLYMLAFTLIVGYLAIGRLRGRLLD</sequence>
<keyword evidence="9" id="KW-1185">Reference proteome</keyword>
<comment type="caution">
    <text evidence="8">The sequence shown here is derived from an EMBL/GenBank/DDBJ whole genome shotgun (WGS) entry which is preliminary data.</text>
</comment>
<dbReference type="PANTHER" id="PTHR43229">
    <property type="entry name" value="NODULATION PROTEIN J"/>
    <property type="match status" value="1"/>
</dbReference>
<feature type="transmembrane region" description="Helical" evidence="5">
    <location>
        <begin position="87"/>
        <end position="105"/>
    </location>
</feature>
<dbReference type="RefSeq" id="WP_218251964.1">
    <property type="nucleotide sequence ID" value="NZ_JABXWD010000095.1"/>
</dbReference>
<feature type="transmembrane region" description="Helical" evidence="5">
    <location>
        <begin position="173"/>
        <end position="190"/>
    </location>
</feature>
<feature type="transmembrane region" description="Helical" evidence="5">
    <location>
        <begin position="196"/>
        <end position="216"/>
    </location>
</feature>
<comment type="similarity">
    <text evidence="5">Belongs to the ABC-2 integral membrane protein family.</text>
</comment>
<feature type="transmembrane region" description="Helical" evidence="5">
    <location>
        <begin position="111"/>
        <end position="132"/>
    </location>
</feature>
<dbReference type="Proteomes" id="UP001196980">
    <property type="component" value="Unassembled WGS sequence"/>
</dbReference>
<keyword evidence="4 5" id="KW-0472">Membrane</keyword>
<dbReference type="InterPro" id="IPR051784">
    <property type="entry name" value="Nod_factor_ABC_transporter"/>
</dbReference>
<evidence type="ECO:0000256" key="6">
    <source>
        <dbReference type="SAM" id="MobiDB-lite"/>
    </source>
</evidence>
<evidence type="ECO:0000313" key="8">
    <source>
        <dbReference type="EMBL" id="MBV6341329.1"/>
    </source>
</evidence>
<dbReference type="Pfam" id="PF01061">
    <property type="entry name" value="ABC2_membrane"/>
    <property type="match status" value="1"/>
</dbReference>